<keyword evidence="20" id="KW-0868">Chloride</keyword>
<evidence type="ECO:0000256" key="4">
    <source>
        <dbReference type="ARBA" id="ARBA00004498"/>
    </source>
</evidence>
<dbReference type="GO" id="GO:0034707">
    <property type="term" value="C:chloride channel complex"/>
    <property type="evidence" value="ECO:0007669"/>
    <property type="project" value="UniProtKB-KW"/>
</dbReference>
<keyword evidence="13" id="KW-0851">Voltage-gated channel</keyword>
<evidence type="ECO:0000256" key="25">
    <source>
        <dbReference type="ARBA" id="ARBA00063624"/>
    </source>
</evidence>
<evidence type="ECO:0000256" key="13">
    <source>
        <dbReference type="ARBA" id="ARBA00022882"/>
    </source>
</evidence>
<evidence type="ECO:0000256" key="26">
    <source>
        <dbReference type="ARBA" id="ARBA00071967"/>
    </source>
</evidence>
<reference evidence="30 31" key="1">
    <citation type="journal article" date="2024" name="Proc. Natl. Acad. Sci. U.S.A.">
        <title>The genetic regulatory architecture and epigenomic basis for age-related changes in rattlesnake venom.</title>
        <authorList>
            <person name="Hogan M.P."/>
            <person name="Holding M.L."/>
            <person name="Nystrom G.S."/>
            <person name="Colston T.J."/>
            <person name="Bartlett D.A."/>
            <person name="Mason A.J."/>
            <person name="Ellsworth S.A."/>
            <person name="Rautsaw R.M."/>
            <person name="Lawrence K.C."/>
            <person name="Strickland J.L."/>
            <person name="He B."/>
            <person name="Fraser P."/>
            <person name="Margres M.J."/>
            <person name="Gilbert D.M."/>
            <person name="Gibbs H.L."/>
            <person name="Parkinson C.L."/>
            <person name="Rokyta D.R."/>
        </authorList>
    </citation>
    <scope>NUCLEOTIDE SEQUENCE [LARGE SCALE GENOMIC DNA]</scope>
    <source>
        <strain evidence="30">DRR0105</strain>
    </source>
</reference>
<evidence type="ECO:0000256" key="9">
    <source>
        <dbReference type="ARBA" id="ARBA00022525"/>
    </source>
</evidence>
<dbReference type="Gene3D" id="1.20.1050.10">
    <property type="match status" value="1"/>
</dbReference>
<evidence type="ECO:0000256" key="27">
    <source>
        <dbReference type="ARBA" id="ARBA00075842"/>
    </source>
</evidence>
<protein>
    <recommendedName>
        <fullName evidence="26">Chloride intracellular channel protein 3</fullName>
    </recommendedName>
    <alternativeName>
        <fullName evidence="27">Glutaredoxin-like oxidoreductase CLIC3</fullName>
    </alternativeName>
</protein>
<feature type="compositionally biased region" description="Low complexity" evidence="28">
    <location>
        <begin position="184"/>
        <end position="193"/>
    </location>
</feature>
<keyword evidence="22" id="KW-0407">Ion channel</keyword>
<accession>A0AAW1ASK5</accession>
<dbReference type="SUPFAM" id="SSF52833">
    <property type="entry name" value="Thioredoxin-like"/>
    <property type="match status" value="1"/>
</dbReference>
<keyword evidence="14" id="KW-1133">Transmembrane helix</keyword>
<comment type="function">
    <text evidence="24">In the soluble state, catalyzes glutaredoxin-like thiol disulfide exchange reactions with reduced glutathione as electron donor. Reduced in a glutathione-dependent way and secreted into the extracellular matrix where it activates TGM2 and promotes blood vessel growth during tissue remodeling as occurs in tumorigenesis. Can reduce specific cysteines in TGM2 and regulate cofactor binding. Can insert into membranes and form outwardly rectifying chloride ion channels. May participate in cellular growth control.</text>
</comment>
<evidence type="ECO:0000256" key="17">
    <source>
        <dbReference type="ARBA" id="ARBA00023136"/>
    </source>
</evidence>
<evidence type="ECO:0000256" key="23">
    <source>
        <dbReference type="ARBA" id="ARBA00024167"/>
    </source>
</evidence>
<comment type="caution">
    <text evidence="30">The sequence shown here is derived from an EMBL/GenBank/DDBJ whole genome shotgun (WGS) entry which is preliminary data.</text>
</comment>
<keyword evidence="6" id="KW-0813">Transport</keyword>
<keyword evidence="8" id="KW-0963">Cytoplasm</keyword>
<evidence type="ECO:0000256" key="8">
    <source>
        <dbReference type="ARBA" id="ARBA00022490"/>
    </source>
</evidence>
<dbReference type="GO" id="GO:0005737">
    <property type="term" value="C:cytoplasm"/>
    <property type="evidence" value="ECO:0007669"/>
    <property type="project" value="UniProtKB-SubCell"/>
</dbReference>
<dbReference type="InterPro" id="IPR036249">
    <property type="entry name" value="Thioredoxin-like_sf"/>
</dbReference>
<evidence type="ECO:0000256" key="19">
    <source>
        <dbReference type="ARBA" id="ARBA00023173"/>
    </source>
</evidence>
<evidence type="ECO:0000256" key="10">
    <source>
        <dbReference type="ARBA" id="ARBA00022530"/>
    </source>
</evidence>
<comment type="subcellular location">
    <subcellularLocation>
        <location evidence="2">Cell membrane</location>
        <topology evidence="2">Single-pass membrane protein</topology>
    </subcellularLocation>
    <subcellularLocation>
        <location evidence="3">Cytoplasm</location>
    </subcellularLocation>
    <subcellularLocation>
        <location evidence="1">Nucleus</location>
    </subcellularLocation>
    <subcellularLocation>
        <location evidence="4">Secreted</location>
        <location evidence="4">Extracellular space</location>
        <location evidence="4">Extracellular matrix</location>
    </subcellularLocation>
</comment>
<evidence type="ECO:0000256" key="15">
    <source>
        <dbReference type="ARBA" id="ARBA00023002"/>
    </source>
</evidence>
<dbReference type="PRINTS" id="PR01263">
    <property type="entry name" value="INTCLCHANNEL"/>
</dbReference>
<evidence type="ECO:0000256" key="18">
    <source>
        <dbReference type="ARBA" id="ARBA00023157"/>
    </source>
</evidence>
<evidence type="ECO:0000256" key="21">
    <source>
        <dbReference type="ARBA" id="ARBA00023242"/>
    </source>
</evidence>
<keyword evidence="18" id="KW-1015">Disulfide bond</keyword>
<dbReference type="SUPFAM" id="SSF47616">
    <property type="entry name" value="GST C-terminal domain-like"/>
    <property type="match status" value="1"/>
</dbReference>
<comment type="catalytic activity">
    <reaction evidence="23">
        <text>chloride(in) = chloride(out)</text>
        <dbReference type="Rhea" id="RHEA:29823"/>
        <dbReference type="ChEBI" id="CHEBI:17996"/>
    </reaction>
</comment>
<evidence type="ECO:0000256" key="20">
    <source>
        <dbReference type="ARBA" id="ARBA00023214"/>
    </source>
</evidence>
<evidence type="ECO:0000256" key="7">
    <source>
        <dbReference type="ARBA" id="ARBA00022475"/>
    </source>
</evidence>
<evidence type="ECO:0000256" key="1">
    <source>
        <dbReference type="ARBA" id="ARBA00004123"/>
    </source>
</evidence>
<evidence type="ECO:0000256" key="2">
    <source>
        <dbReference type="ARBA" id="ARBA00004162"/>
    </source>
</evidence>
<dbReference type="GO" id="GO:0005634">
    <property type="term" value="C:nucleus"/>
    <property type="evidence" value="ECO:0007669"/>
    <property type="project" value="UniProtKB-SubCell"/>
</dbReference>
<name>A0AAW1ASK5_CROAD</name>
<evidence type="ECO:0000256" key="22">
    <source>
        <dbReference type="ARBA" id="ARBA00023303"/>
    </source>
</evidence>
<dbReference type="AlphaFoldDB" id="A0AAW1ASK5"/>
<dbReference type="GO" id="GO:0005886">
    <property type="term" value="C:plasma membrane"/>
    <property type="evidence" value="ECO:0007669"/>
    <property type="project" value="UniProtKB-SubCell"/>
</dbReference>
<proteinExistence type="inferred from homology"/>
<evidence type="ECO:0000313" key="30">
    <source>
        <dbReference type="EMBL" id="KAK9392247.1"/>
    </source>
</evidence>
<dbReference type="Pfam" id="PF22441">
    <property type="entry name" value="CLIC-like_N"/>
    <property type="match status" value="1"/>
</dbReference>
<feature type="region of interest" description="Disordered" evidence="28">
    <location>
        <begin position="390"/>
        <end position="417"/>
    </location>
</feature>
<evidence type="ECO:0000313" key="31">
    <source>
        <dbReference type="Proteomes" id="UP001474421"/>
    </source>
</evidence>
<keyword evidence="15" id="KW-0560">Oxidoreductase</keyword>
<keyword evidence="21" id="KW-0539">Nucleus</keyword>
<evidence type="ECO:0000256" key="11">
    <source>
        <dbReference type="ARBA" id="ARBA00022553"/>
    </source>
</evidence>
<feature type="region of interest" description="Disordered" evidence="28">
    <location>
        <begin position="180"/>
        <end position="205"/>
    </location>
</feature>
<organism evidence="30 31">
    <name type="scientific">Crotalus adamanteus</name>
    <name type="common">Eastern diamondback rattlesnake</name>
    <dbReference type="NCBI Taxonomy" id="8729"/>
    <lineage>
        <taxon>Eukaryota</taxon>
        <taxon>Metazoa</taxon>
        <taxon>Chordata</taxon>
        <taxon>Craniata</taxon>
        <taxon>Vertebrata</taxon>
        <taxon>Euteleostomi</taxon>
        <taxon>Lepidosauria</taxon>
        <taxon>Squamata</taxon>
        <taxon>Bifurcata</taxon>
        <taxon>Unidentata</taxon>
        <taxon>Episquamata</taxon>
        <taxon>Toxicofera</taxon>
        <taxon>Serpentes</taxon>
        <taxon>Colubroidea</taxon>
        <taxon>Viperidae</taxon>
        <taxon>Crotalinae</taxon>
        <taxon>Crotalus</taxon>
    </lineage>
</organism>
<evidence type="ECO:0000259" key="29">
    <source>
        <dbReference type="Pfam" id="PF22441"/>
    </source>
</evidence>
<dbReference type="InterPro" id="IPR036282">
    <property type="entry name" value="Glutathione-S-Trfase_C_sf"/>
</dbReference>
<feature type="domain" description="CLIC N-terminal" evidence="29">
    <location>
        <begin position="773"/>
        <end position="851"/>
    </location>
</feature>
<keyword evidence="10" id="KW-0272">Extracellular matrix</keyword>
<keyword evidence="7" id="KW-1003">Cell membrane</keyword>
<dbReference type="FunFam" id="1.20.1050.10:FF:000001">
    <property type="entry name" value="Chloride intracellular channel 2"/>
    <property type="match status" value="1"/>
</dbReference>
<dbReference type="Gene3D" id="3.40.30.10">
    <property type="entry name" value="Glutaredoxin"/>
    <property type="match status" value="1"/>
</dbReference>
<evidence type="ECO:0000256" key="14">
    <source>
        <dbReference type="ARBA" id="ARBA00022989"/>
    </source>
</evidence>
<dbReference type="FunFam" id="3.40.30.10:FF:000170">
    <property type="entry name" value="Chloride intracellular channel 3"/>
    <property type="match status" value="1"/>
</dbReference>
<dbReference type="PANTHER" id="PTHR45476">
    <property type="entry name" value="CHLORIDE INTRACELLULAR CHANNEL PROTEIN 6-RELATED"/>
    <property type="match status" value="1"/>
</dbReference>
<keyword evidence="12" id="KW-0812">Transmembrane</keyword>
<dbReference type="Proteomes" id="UP001474421">
    <property type="component" value="Unassembled WGS sequence"/>
</dbReference>
<keyword evidence="9" id="KW-0964">Secreted</keyword>
<comment type="subunit">
    <text evidence="25">Associated with the C-terminal of MAPK15.</text>
</comment>
<evidence type="ECO:0000256" key="5">
    <source>
        <dbReference type="ARBA" id="ARBA00007655"/>
    </source>
</evidence>
<keyword evidence="31" id="KW-1185">Reference proteome</keyword>
<evidence type="ECO:0000256" key="3">
    <source>
        <dbReference type="ARBA" id="ARBA00004496"/>
    </source>
</evidence>
<keyword evidence="17" id="KW-0472">Membrane</keyword>
<dbReference type="InterPro" id="IPR002946">
    <property type="entry name" value="CLIC"/>
</dbReference>
<evidence type="ECO:0000256" key="16">
    <source>
        <dbReference type="ARBA" id="ARBA00023065"/>
    </source>
</evidence>
<dbReference type="GO" id="GO:0005254">
    <property type="term" value="F:chloride channel activity"/>
    <property type="evidence" value="ECO:0007669"/>
    <property type="project" value="UniProtKB-KW"/>
</dbReference>
<evidence type="ECO:0000256" key="6">
    <source>
        <dbReference type="ARBA" id="ARBA00022448"/>
    </source>
</evidence>
<comment type="similarity">
    <text evidence="5">Belongs to the chloride channel CLIC family.</text>
</comment>
<gene>
    <name evidence="30" type="ORF">NXF25_017091</name>
</gene>
<evidence type="ECO:0000256" key="28">
    <source>
        <dbReference type="SAM" id="MobiDB-lite"/>
    </source>
</evidence>
<evidence type="ECO:0000256" key="24">
    <source>
        <dbReference type="ARBA" id="ARBA00054384"/>
    </source>
</evidence>
<feature type="region of interest" description="Disordered" evidence="28">
    <location>
        <begin position="439"/>
        <end position="462"/>
    </location>
</feature>
<keyword evidence="19" id="KW-0869">Chloride channel</keyword>
<dbReference type="EMBL" id="JAOTOJ010000016">
    <property type="protein sequence ID" value="KAK9392247.1"/>
    <property type="molecule type" value="Genomic_DNA"/>
</dbReference>
<keyword evidence="16" id="KW-0406">Ion transport</keyword>
<dbReference type="PANTHER" id="PTHR45476:SF7">
    <property type="entry name" value="CHLORIDE INTRACELLULAR CHANNEL 3"/>
    <property type="match status" value="1"/>
</dbReference>
<sequence>MCSPPPLPAWRLPSSASLPDWASERDVPEVARGGTARAFDLGGPQDGAGLVSFRRWPGLDVTQASCVRRLGEDRLCRGAAASTPHEPHSFGHLSSERLRAIGPHCPFCRVVLDPTAEGGWVVPAFLAREARDAKGRGSPGTNLRVASRGFSIPPRTSALLFPLSPSAPGPKPPGGCLRLGKGWASGSPAQKGASPPPPPKAAQGPCPFPLTRLGAFCFRICFLRHPAPRLGQKLPKWLRPPRSPPPAREWGGSFPRLCLRPNPAWHEPEASSEITRAFRALGSPACGHGGPQAVPVSQWIRTVASSPSGAEGVFSGTWDCLRCVGLQLVMPQQVAGEDGNCSLKCKVGLQLEKPGAPFPAGEWHPPSPRGNLPSPPPAVLFAPTFREAKRPAGPPQLKRRGHLWDQGKDGSLASEAASQHGTSLWAFASPLSGSPRMGVKVGPEAPAQKETPGQLQRGTGCGGCSGLGFPETGLRDVTERVLPGQGSASALQEEPAAALHASLSGVTRRRGFPELPKLSPAAQGPSARTLPFCRCHPRNQGVAGIGWLRKQGVGRRGRKNVAERMAEGSKLQLFVKGLCLERALLSFSSPGPQPSLGSQPLLAFQLGGRPSWSKPHQDLPSHPPQTFPSTSGRGEPPALQWGPGVGCILQGGPGKTECSLLFPRTGGCNGLNSPPWSRSFGVQLCSEEDFAQIHFAKCNCQIPALKSWRREPLPANLKCCLGFGFGRAPILIPAERQAKGEHPGAPRAQGSWLGGWEHMPGARVPSERQARKRASADGENIGHCPFCQRLFMVLLLKGVPFTLTTVDTKRSLDVLKDFAPGAQLPVLLYDGDPKTDTIKVEEFLEETLPPPEFPSLAPKYQQSILAGNDIFHRFSAYIKNPIPAQDKILLHALLKAFHKLDQYLSTPLDYELVRDPQLIISRRRFLDGDQMTLADCNLLPKLNIVNVVCQHYRQVSIPRELRSIRRYLESAAETKEFQYTCPNPQEIIQAYHGVVRQPQ</sequence>
<feature type="region of interest" description="Disordered" evidence="28">
    <location>
        <begin position="737"/>
        <end position="775"/>
    </location>
</feature>
<keyword evidence="11" id="KW-0597">Phosphoprotein</keyword>
<evidence type="ECO:0000256" key="12">
    <source>
        <dbReference type="ARBA" id="ARBA00022692"/>
    </source>
</evidence>
<dbReference type="CDD" id="cd03061">
    <property type="entry name" value="GST_N_CLIC"/>
    <property type="match status" value="1"/>
</dbReference>
<feature type="region of interest" description="Disordered" evidence="28">
    <location>
        <begin position="607"/>
        <end position="635"/>
    </location>
</feature>
<dbReference type="GO" id="GO:0016491">
    <property type="term" value="F:oxidoreductase activity"/>
    <property type="evidence" value="ECO:0007669"/>
    <property type="project" value="UniProtKB-KW"/>
</dbReference>
<dbReference type="InterPro" id="IPR053823">
    <property type="entry name" value="CLIC_N"/>
</dbReference>